<dbReference type="GO" id="GO:0016740">
    <property type="term" value="F:transferase activity"/>
    <property type="evidence" value="ECO:0007669"/>
    <property type="project" value="UniProtKB-KW"/>
</dbReference>
<comment type="caution">
    <text evidence="1">The sequence shown here is derived from an EMBL/GenBank/DDBJ whole genome shotgun (WGS) entry which is preliminary data.</text>
</comment>
<gene>
    <name evidence="1" type="ORF">FC92_GL001729</name>
</gene>
<keyword evidence="1" id="KW-0808">Transferase</keyword>
<name>A0A0R1M9W9_9LACO</name>
<dbReference type="RefSeq" id="WP_057870279.1">
    <property type="nucleotide sequence ID" value="NZ_AZDX01000052.1"/>
</dbReference>
<dbReference type="InterPro" id="IPR007710">
    <property type="entry name" value="Nucleoside_deoxyribTrfase"/>
</dbReference>
<proteinExistence type="predicted"/>
<organism evidence="1 2">
    <name type="scientific">Liquorilactobacillus hordei DSM 19519</name>
    <dbReference type="NCBI Taxonomy" id="1423759"/>
    <lineage>
        <taxon>Bacteria</taxon>
        <taxon>Bacillati</taxon>
        <taxon>Bacillota</taxon>
        <taxon>Bacilli</taxon>
        <taxon>Lactobacillales</taxon>
        <taxon>Lactobacillaceae</taxon>
        <taxon>Liquorilactobacillus</taxon>
    </lineage>
</organism>
<protein>
    <submittedName>
        <fullName evidence="1">Nucleoside deoxyribosyltransferase</fullName>
    </submittedName>
</protein>
<dbReference type="EMBL" id="AZDX01000052">
    <property type="protein sequence ID" value="KRL04926.1"/>
    <property type="molecule type" value="Genomic_DNA"/>
</dbReference>
<sequence length="174" mass="19675">MAQFNNEFALGEKVNDLPLPPVRVYIGCSWFNEQQREHLKKGLTAIEINPSISRKYSHFPLDFQYKGLDVAEHPELLHDVEWQARTFNSDIEGIIGADLCLMLYLPSFPDDGGAFELGYAKGIGKQSVMVVPDDDVDNLNLMLAYGVTRVIKLSELSTFDFRHIHAGTYKGFVH</sequence>
<dbReference type="STRING" id="1423759.FC92_GL001729"/>
<evidence type="ECO:0000313" key="1">
    <source>
        <dbReference type="EMBL" id="KRL04926.1"/>
    </source>
</evidence>
<dbReference type="Gene3D" id="3.40.50.450">
    <property type="match status" value="1"/>
</dbReference>
<dbReference type="Proteomes" id="UP000051448">
    <property type="component" value="Unassembled WGS sequence"/>
</dbReference>
<keyword evidence="2" id="KW-1185">Reference proteome</keyword>
<dbReference type="SUPFAM" id="SSF52309">
    <property type="entry name" value="N-(deoxy)ribosyltransferase-like"/>
    <property type="match status" value="1"/>
</dbReference>
<evidence type="ECO:0000313" key="2">
    <source>
        <dbReference type="Proteomes" id="UP000051448"/>
    </source>
</evidence>
<accession>A0A0R1M9W9</accession>
<dbReference type="OrthoDB" id="2313111at2"/>
<dbReference type="AlphaFoldDB" id="A0A0R1M9W9"/>
<reference evidence="1 2" key="1">
    <citation type="journal article" date="2015" name="Genome Announc.">
        <title>Expanding the biotechnology potential of lactobacilli through comparative genomics of 213 strains and associated genera.</title>
        <authorList>
            <person name="Sun Z."/>
            <person name="Harris H.M."/>
            <person name="McCann A."/>
            <person name="Guo C."/>
            <person name="Argimon S."/>
            <person name="Zhang W."/>
            <person name="Yang X."/>
            <person name="Jeffery I.B."/>
            <person name="Cooney J.C."/>
            <person name="Kagawa T.F."/>
            <person name="Liu W."/>
            <person name="Song Y."/>
            <person name="Salvetti E."/>
            <person name="Wrobel A."/>
            <person name="Rasinkangas P."/>
            <person name="Parkhill J."/>
            <person name="Rea M.C."/>
            <person name="O'Sullivan O."/>
            <person name="Ritari J."/>
            <person name="Douillard F.P."/>
            <person name="Paul Ross R."/>
            <person name="Yang R."/>
            <person name="Briner A.E."/>
            <person name="Felis G.E."/>
            <person name="de Vos W.M."/>
            <person name="Barrangou R."/>
            <person name="Klaenhammer T.R."/>
            <person name="Caufield P.W."/>
            <person name="Cui Y."/>
            <person name="Zhang H."/>
            <person name="O'Toole P.W."/>
        </authorList>
    </citation>
    <scope>NUCLEOTIDE SEQUENCE [LARGE SCALE GENOMIC DNA]</scope>
    <source>
        <strain evidence="1 2">DSM 19519</strain>
    </source>
</reference>
<dbReference type="GeneID" id="98310949"/>
<dbReference type="Pfam" id="PF05014">
    <property type="entry name" value="Nuc_deoxyrib_tr"/>
    <property type="match status" value="1"/>
</dbReference>
<dbReference type="PATRIC" id="fig|1423759.3.peg.1807"/>